<keyword evidence="4 7" id="KW-0560">Oxidoreductase</keyword>
<feature type="domain" description="Manganese/iron superoxide dismutase C-terminal" evidence="6">
    <location>
        <begin position="180"/>
        <end position="282"/>
    </location>
</feature>
<proteinExistence type="inferred from homology"/>
<dbReference type="Proteomes" id="UP001589854">
    <property type="component" value="Unassembled WGS sequence"/>
</dbReference>
<dbReference type="GO" id="GO:0004784">
    <property type="term" value="F:superoxide dismutase activity"/>
    <property type="evidence" value="ECO:0007669"/>
    <property type="project" value="UniProtKB-EC"/>
</dbReference>
<dbReference type="SUPFAM" id="SSF54719">
    <property type="entry name" value="Fe,Mn superoxide dismutase (SOD), C-terminal domain"/>
    <property type="match status" value="1"/>
</dbReference>
<dbReference type="InterPro" id="IPR019832">
    <property type="entry name" value="Mn/Fe_SOD_C"/>
</dbReference>
<dbReference type="RefSeq" id="WP_378937673.1">
    <property type="nucleotide sequence ID" value="NZ_JBHLVO010000026.1"/>
</dbReference>
<dbReference type="PANTHER" id="PTHR11404:SF6">
    <property type="entry name" value="SUPEROXIDE DISMUTASE [MN], MITOCHONDRIAL"/>
    <property type="match status" value="1"/>
</dbReference>
<reference evidence="7 8" key="1">
    <citation type="submission" date="2024-09" db="EMBL/GenBank/DDBJ databases">
        <authorList>
            <person name="Sun Q."/>
            <person name="Mori K."/>
        </authorList>
    </citation>
    <scope>NUCLEOTIDE SEQUENCE [LARGE SCALE GENOMIC DNA]</scope>
    <source>
        <strain evidence="7 8">CCM 7228</strain>
    </source>
</reference>
<accession>A0ABV6GLV6</accession>
<evidence type="ECO:0000256" key="3">
    <source>
        <dbReference type="ARBA" id="ARBA00022723"/>
    </source>
</evidence>
<dbReference type="Gene3D" id="3.55.40.20">
    <property type="entry name" value="Iron/manganese superoxide dismutase, C-terminal domain"/>
    <property type="match status" value="1"/>
</dbReference>
<evidence type="ECO:0000313" key="8">
    <source>
        <dbReference type="Proteomes" id="UP001589854"/>
    </source>
</evidence>
<evidence type="ECO:0000259" key="5">
    <source>
        <dbReference type="Pfam" id="PF00081"/>
    </source>
</evidence>
<dbReference type="InterPro" id="IPR019833">
    <property type="entry name" value="Mn/Fe_SOD_BS"/>
</dbReference>
<dbReference type="InterPro" id="IPR036324">
    <property type="entry name" value="Mn/Fe_SOD_N_sf"/>
</dbReference>
<dbReference type="InterPro" id="IPR001189">
    <property type="entry name" value="Mn/Fe_SOD"/>
</dbReference>
<name>A0ABV6GLV6_9BACI</name>
<dbReference type="InterPro" id="IPR036314">
    <property type="entry name" value="SOD_C_sf"/>
</dbReference>
<keyword evidence="8" id="KW-1185">Reference proteome</keyword>
<evidence type="ECO:0000313" key="7">
    <source>
        <dbReference type="EMBL" id="MFC0273912.1"/>
    </source>
</evidence>
<dbReference type="Gene3D" id="1.10.287.990">
    <property type="entry name" value="Fe,Mn superoxide dismutase (SOD) domain"/>
    <property type="match status" value="1"/>
</dbReference>
<dbReference type="PRINTS" id="PR01703">
    <property type="entry name" value="MNSODISMTASE"/>
</dbReference>
<dbReference type="InterPro" id="IPR019831">
    <property type="entry name" value="Mn/Fe_SOD_N"/>
</dbReference>
<dbReference type="InterPro" id="IPR050265">
    <property type="entry name" value="Fe/Mn_Superoxide_Dismutase"/>
</dbReference>
<dbReference type="PANTHER" id="PTHR11404">
    <property type="entry name" value="SUPEROXIDE DISMUTASE 2"/>
    <property type="match status" value="1"/>
</dbReference>
<organism evidence="7 8">
    <name type="scientific">Metabacillus herbersteinensis</name>
    <dbReference type="NCBI Taxonomy" id="283816"/>
    <lineage>
        <taxon>Bacteria</taxon>
        <taxon>Bacillati</taxon>
        <taxon>Bacillota</taxon>
        <taxon>Bacilli</taxon>
        <taxon>Bacillales</taxon>
        <taxon>Bacillaceae</taxon>
        <taxon>Metabacillus</taxon>
    </lineage>
</organism>
<dbReference type="EC" id="1.15.1.1" evidence="2"/>
<keyword evidence="3" id="KW-0479">Metal-binding</keyword>
<evidence type="ECO:0000256" key="1">
    <source>
        <dbReference type="ARBA" id="ARBA00008714"/>
    </source>
</evidence>
<comment type="similarity">
    <text evidence="1">Belongs to the iron/manganese superoxide dismutase family.</text>
</comment>
<sequence>MNENYISSLMSWADLLLQNYQALSAEDGSDFKRELLQFKNDMNDKGTSHSDTILYERANSLYSQFELLTNQNHIVDENIERVMIEDTVPVGEHTLPPLPYSYNALEPTISREIMQLHHDKHHASYVKGLNKAEKEMKKARERNDYDLIKHWEREAAFHGAGHYLHTIFWTIMSPNGGGKPSGKLAKEINSSFGSYDKFKKHFSESAKNVEAVGWALLVWSPRSHRLEILQAEKHQNLSQWDVIPLLVLDVWEHAYYLQYKNEREKYVDNWWKLVNWPEVEKRYAEASKLKWQPY</sequence>
<dbReference type="Pfam" id="PF00081">
    <property type="entry name" value="Sod_Fe_N"/>
    <property type="match status" value="1"/>
</dbReference>
<comment type="caution">
    <text evidence="7">The sequence shown here is derived from an EMBL/GenBank/DDBJ whole genome shotgun (WGS) entry which is preliminary data.</text>
</comment>
<feature type="domain" description="Manganese/iron superoxide dismutase N-terminal" evidence="5">
    <location>
        <begin position="92"/>
        <end position="173"/>
    </location>
</feature>
<dbReference type="PROSITE" id="PS00088">
    <property type="entry name" value="SOD_MN"/>
    <property type="match status" value="1"/>
</dbReference>
<protein>
    <recommendedName>
        <fullName evidence="2">superoxide dismutase</fullName>
        <ecNumber evidence="2">1.15.1.1</ecNumber>
    </recommendedName>
</protein>
<evidence type="ECO:0000256" key="4">
    <source>
        <dbReference type="ARBA" id="ARBA00023002"/>
    </source>
</evidence>
<dbReference type="Pfam" id="PF02777">
    <property type="entry name" value="Sod_Fe_C"/>
    <property type="match status" value="1"/>
</dbReference>
<dbReference type="EMBL" id="JBHLVO010000026">
    <property type="protein sequence ID" value="MFC0273912.1"/>
    <property type="molecule type" value="Genomic_DNA"/>
</dbReference>
<gene>
    <name evidence="7" type="ORF">ACFFIX_21240</name>
</gene>
<evidence type="ECO:0000259" key="6">
    <source>
        <dbReference type="Pfam" id="PF02777"/>
    </source>
</evidence>
<dbReference type="SUPFAM" id="SSF46609">
    <property type="entry name" value="Fe,Mn superoxide dismutase (SOD), N-terminal domain"/>
    <property type="match status" value="1"/>
</dbReference>
<evidence type="ECO:0000256" key="2">
    <source>
        <dbReference type="ARBA" id="ARBA00012682"/>
    </source>
</evidence>